<reference evidence="5 6" key="1">
    <citation type="journal article" date="2017" name="ISME J.">
        <title>Energy and carbon metabolisms in a deep terrestrial subsurface fluid microbial community.</title>
        <authorList>
            <person name="Momper L."/>
            <person name="Jungbluth S.P."/>
            <person name="Lee M.D."/>
            <person name="Amend J.P."/>
        </authorList>
    </citation>
    <scope>NUCLEOTIDE SEQUENCE [LARGE SCALE GENOMIC DNA]</scope>
    <source>
        <strain evidence="5">SURF_26</strain>
    </source>
</reference>
<feature type="domain" description="Glycosyltransferase family 28 N-terminal" evidence="3">
    <location>
        <begin position="42"/>
        <end position="105"/>
    </location>
</feature>
<evidence type="ECO:0000313" key="5">
    <source>
        <dbReference type="EMBL" id="RJP61547.1"/>
    </source>
</evidence>
<dbReference type="Gene3D" id="3.40.50.2000">
    <property type="entry name" value="Glycogen Phosphorylase B"/>
    <property type="match status" value="2"/>
</dbReference>
<dbReference type="PANTHER" id="PTHR21015">
    <property type="entry name" value="UDP-N-ACETYLGLUCOSAMINE--N-ACETYLMURAMYL-(PENTAPEPTIDE) PYROPHOSPHORYL-UNDECAPRENOL N-ACETYLGLUCOSAMINE TRANSFERASE 1"/>
    <property type="match status" value="1"/>
</dbReference>
<comment type="caution">
    <text evidence="5">The sequence shown here is derived from an EMBL/GenBank/DDBJ whole genome shotgun (WGS) entry which is preliminary data.</text>
</comment>
<dbReference type="GO" id="GO:0016758">
    <property type="term" value="F:hexosyltransferase activity"/>
    <property type="evidence" value="ECO:0007669"/>
    <property type="project" value="InterPro"/>
</dbReference>
<organism evidence="5 6">
    <name type="scientific">Candidatus Auribacter fodinae</name>
    <dbReference type="NCBI Taxonomy" id="2093366"/>
    <lineage>
        <taxon>Bacteria</taxon>
        <taxon>Pseudomonadati</taxon>
        <taxon>Candidatus Auribacterota</taxon>
        <taxon>Candidatus Auribacteria</taxon>
        <taxon>Candidatus Auribacterales</taxon>
        <taxon>Candidatus Auribacteraceae</taxon>
        <taxon>Candidatus Auribacter</taxon>
    </lineage>
</organism>
<dbReference type="GO" id="GO:1901137">
    <property type="term" value="P:carbohydrate derivative biosynthetic process"/>
    <property type="evidence" value="ECO:0007669"/>
    <property type="project" value="UniProtKB-ARBA"/>
</dbReference>
<evidence type="ECO:0000259" key="4">
    <source>
        <dbReference type="Pfam" id="PF04101"/>
    </source>
</evidence>
<accession>A0A3A4R9M2</accession>
<evidence type="ECO:0000256" key="2">
    <source>
        <dbReference type="ARBA" id="ARBA00022679"/>
    </source>
</evidence>
<sequence>MFIITPRDQRFNAEWHTKTYMFSALGYPGISLKLIPFFLVTVRNILISLLIHFREKPDIVIGFGGYVSLAPLLTGKLLGKKLALNEQNTVPGKVNRMCARWASVILTGLPGSEQYWHPEVRGRIFFSGIPVRVDAQVRTDKTSKPNLFTILVVGGSQGARYLNTVMVEAVGFLSSIKQNIFVIHLSGNDDPEPIRQAYESGGIRCECYSFFEKMGELYSQTDMALCRAGAGTLSELSCAGIPAIVIPFPHATDNHQYWNGDIFRKAGAAELIDQQNCSAKLLAEKVIFYYNNRDLLKTMKNNMLKCAEPNAGKQIARKVMELVT</sequence>
<evidence type="ECO:0000259" key="3">
    <source>
        <dbReference type="Pfam" id="PF03033"/>
    </source>
</evidence>
<protein>
    <submittedName>
        <fullName evidence="5">UDP-N-acetylglucosamine--N-acetylmuramyl-(Pentapeptide) pyrophosphoryl-undecaprenol N-acetylglucosamine transferase</fullName>
    </submittedName>
</protein>
<dbReference type="Pfam" id="PF04101">
    <property type="entry name" value="Glyco_tran_28_C"/>
    <property type="match status" value="1"/>
</dbReference>
<dbReference type="PANTHER" id="PTHR21015:SF22">
    <property type="entry name" value="GLYCOSYLTRANSFERASE"/>
    <property type="match status" value="1"/>
</dbReference>
<dbReference type="EMBL" id="QZJZ01000011">
    <property type="protein sequence ID" value="RJP61547.1"/>
    <property type="molecule type" value="Genomic_DNA"/>
</dbReference>
<dbReference type="InterPro" id="IPR004276">
    <property type="entry name" value="GlycoTrans_28_N"/>
</dbReference>
<gene>
    <name evidence="5" type="ORF">C4541_01720</name>
</gene>
<keyword evidence="1" id="KW-0328">Glycosyltransferase</keyword>
<name>A0A3A4R9M2_9BACT</name>
<keyword evidence="2 5" id="KW-0808">Transferase</keyword>
<evidence type="ECO:0000256" key="1">
    <source>
        <dbReference type="ARBA" id="ARBA00022676"/>
    </source>
</evidence>
<feature type="domain" description="Glycosyl transferase family 28 C-terminal" evidence="4">
    <location>
        <begin position="149"/>
        <end position="305"/>
    </location>
</feature>
<dbReference type="Pfam" id="PF03033">
    <property type="entry name" value="Glyco_transf_28"/>
    <property type="match status" value="1"/>
</dbReference>
<evidence type="ECO:0000313" key="6">
    <source>
        <dbReference type="Proteomes" id="UP000266426"/>
    </source>
</evidence>
<dbReference type="InterPro" id="IPR007235">
    <property type="entry name" value="Glyco_trans_28_C"/>
</dbReference>
<dbReference type="AlphaFoldDB" id="A0A3A4R9M2"/>
<dbReference type="SUPFAM" id="SSF53756">
    <property type="entry name" value="UDP-Glycosyltransferase/glycogen phosphorylase"/>
    <property type="match status" value="1"/>
</dbReference>
<dbReference type="GO" id="GO:0005975">
    <property type="term" value="P:carbohydrate metabolic process"/>
    <property type="evidence" value="ECO:0007669"/>
    <property type="project" value="InterPro"/>
</dbReference>
<proteinExistence type="predicted"/>
<dbReference type="CDD" id="cd03785">
    <property type="entry name" value="GT28_MurG"/>
    <property type="match status" value="1"/>
</dbReference>
<dbReference type="Proteomes" id="UP000266426">
    <property type="component" value="Unassembled WGS sequence"/>
</dbReference>